<comment type="caution">
    <text evidence="2">The sequence shown here is derived from an EMBL/GenBank/DDBJ whole genome shotgun (WGS) entry which is preliminary data.</text>
</comment>
<dbReference type="RefSeq" id="WP_246467519.1">
    <property type="nucleotide sequence ID" value="NZ_JACHMN010000003.1"/>
</dbReference>
<dbReference type="Proteomes" id="UP000587527">
    <property type="component" value="Unassembled WGS sequence"/>
</dbReference>
<dbReference type="EMBL" id="JACHMN010000003">
    <property type="protein sequence ID" value="MBB5872678.1"/>
    <property type="molecule type" value="Genomic_DNA"/>
</dbReference>
<dbReference type="InterPro" id="IPR008928">
    <property type="entry name" value="6-hairpin_glycosidase_sf"/>
</dbReference>
<name>A0A841BYW4_9ACTN</name>
<organism evidence="2 3">
    <name type="scientific">Allocatelliglobosispora scoriae</name>
    <dbReference type="NCBI Taxonomy" id="643052"/>
    <lineage>
        <taxon>Bacteria</taxon>
        <taxon>Bacillati</taxon>
        <taxon>Actinomycetota</taxon>
        <taxon>Actinomycetes</taxon>
        <taxon>Micromonosporales</taxon>
        <taxon>Micromonosporaceae</taxon>
        <taxon>Allocatelliglobosispora</taxon>
    </lineage>
</organism>
<dbReference type="Gene3D" id="2.80.10.50">
    <property type="match status" value="2"/>
</dbReference>
<dbReference type="SUPFAM" id="SSF48208">
    <property type="entry name" value="Six-hairpin glycosidases"/>
    <property type="match status" value="1"/>
</dbReference>
<dbReference type="SUPFAM" id="SSF50370">
    <property type="entry name" value="Ricin B-like lectins"/>
    <property type="match status" value="1"/>
</dbReference>
<dbReference type="Pfam" id="PF14200">
    <property type="entry name" value="RicinB_lectin_2"/>
    <property type="match status" value="2"/>
</dbReference>
<dbReference type="InterPro" id="IPR035992">
    <property type="entry name" value="Ricin_B-like_lectins"/>
</dbReference>
<sequence length="958" mass="102796">MHRRTVLRGGLAIAGGLALAGHAITESWAGGTGTPVTLVGDASSGGHYFPYPAGLSRTPFVKLPAGSTRATGWLAQQLALETTGIAGSYDQISHFLVYADCGWVNPAKGGWEELPYWLRGLSALAAVTGDAGLRSKVATWVNGIVATQQADGFFGPSALRTSLGGGPDFWPFMPLLQALRTYQEYSGDTRILPMLTRFLQYQNTFGASVFNQSWGSVRWATNLDTVYWVFARTGQSFLLSLADKIHQYSKNYVNNLPSMHNVDLAQGFTEPALIALRGNASLTQASYNNYAAIQGTWGQFPGGGFAGDENIRTDYRDPRQGFETCGIVEYMQSFETMSRLTGDASWADGCENLAFNSLPAALSPEHRSLHYIVSANSVQLDNRAKTQGQFQNGFAMQAFLLGVDQYRCCPHNYGQGWPYFTDNLWQATADRGLAATMYAPSTVTAKVGSAATTVSVATTTTYPFSGSVSLRITTPSAVAFPLYLRIPGWCANPSITVNGGAVSAYGGPAYVPVNRTWQNGDTVTITFPMAPRTTTWTANHGAISVSNGPLAYSLEIGQNFLRYNDPANAWPEYQVFATSAWNYGLIPGTFSAVATGASGNPFTPAGTPVAITAQAKAIPNWQADTENVVSTLQQSPVASPEPTRSVRLIPMGAASLRISSFPVIGGGRGWQLPATPSASWCFSGDTVTAFNSGYDPTSSYDLSHRRHTWWDHTGTSEWAQYTYPAPVTITGTGVYWFDDTGHGQCRVPASWRLEYLTSGGSWAAVPGASAYGVALNAYNSVTFPAVTTTALRIVAQLRAGFSGGILQWAVTATPATVRAGVWYRVQNLNSGKVLAVSGASTADSANVTQWADNGTTDHLWRFDHVGNNWYKIVNQNSGKLLAVQNMSQANSAPVQQFADSGSDDHLWQLLGDGAGRIRIRNLHSGLVLGVSGMSTADGAQVVQFEDNGTADHRWRLLG</sequence>
<reference evidence="2 3" key="1">
    <citation type="submission" date="2020-08" db="EMBL/GenBank/DDBJ databases">
        <title>Sequencing the genomes of 1000 actinobacteria strains.</title>
        <authorList>
            <person name="Klenk H.-P."/>
        </authorList>
    </citation>
    <scope>NUCLEOTIDE SEQUENCE [LARGE SCALE GENOMIC DNA]</scope>
    <source>
        <strain evidence="2 3">DSM 45362</strain>
    </source>
</reference>
<feature type="domain" description="Ricin B lectin" evidence="1">
    <location>
        <begin position="819"/>
        <end position="957"/>
    </location>
</feature>
<dbReference type="InterPro" id="IPR049046">
    <property type="entry name" value="Beta-AFase-like_GH127_middle"/>
</dbReference>
<gene>
    <name evidence="2" type="ORF">F4553_006112</name>
</gene>
<dbReference type="PANTHER" id="PTHR31151">
    <property type="entry name" value="PROLINE-TRNA LIGASE (DUF1680)"/>
    <property type="match status" value="1"/>
</dbReference>
<keyword evidence="3" id="KW-1185">Reference proteome</keyword>
<dbReference type="AlphaFoldDB" id="A0A841BYW4"/>
<proteinExistence type="predicted"/>
<dbReference type="InterPro" id="IPR012878">
    <property type="entry name" value="Beta-AFase-like_GH127_cat"/>
</dbReference>
<dbReference type="GO" id="GO:0005975">
    <property type="term" value="P:carbohydrate metabolic process"/>
    <property type="evidence" value="ECO:0007669"/>
    <property type="project" value="InterPro"/>
</dbReference>
<dbReference type="Pfam" id="PF07944">
    <property type="entry name" value="Beta-AFase-like_GH127_cat"/>
    <property type="match status" value="1"/>
</dbReference>
<dbReference type="PANTHER" id="PTHR31151:SF0">
    <property type="entry name" value="PROLINE-TRNA LIGASE (DUF1680)"/>
    <property type="match status" value="1"/>
</dbReference>
<evidence type="ECO:0000313" key="2">
    <source>
        <dbReference type="EMBL" id="MBB5872678.1"/>
    </source>
</evidence>
<evidence type="ECO:0000259" key="1">
    <source>
        <dbReference type="SMART" id="SM00458"/>
    </source>
</evidence>
<dbReference type="Pfam" id="PF20736">
    <property type="entry name" value="Glyco_hydro127M"/>
    <property type="match status" value="1"/>
</dbReference>
<evidence type="ECO:0000313" key="3">
    <source>
        <dbReference type="Proteomes" id="UP000587527"/>
    </source>
</evidence>
<dbReference type="Gene3D" id="2.60.120.260">
    <property type="entry name" value="Galactose-binding domain-like"/>
    <property type="match status" value="1"/>
</dbReference>
<dbReference type="PROSITE" id="PS50231">
    <property type="entry name" value="RICIN_B_LECTIN"/>
    <property type="match status" value="1"/>
</dbReference>
<accession>A0A841BYW4</accession>
<dbReference type="CDD" id="cd00161">
    <property type="entry name" value="beta-trefoil_Ricin-like"/>
    <property type="match status" value="1"/>
</dbReference>
<dbReference type="SMART" id="SM00458">
    <property type="entry name" value="RICIN"/>
    <property type="match status" value="1"/>
</dbReference>
<dbReference type="InterPro" id="IPR000772">
    <property type="entry name" value="Ricin_B_lectin"/>
</dbReference>
<protein>
    <recommendedName>
        <fullName evidence="1">Ricin B lectin domain-containing protein</fullName>
    </recommendedName>
</protein>